<name>A0A0J9BQH2_9FIRM</name>
<dbReference type="SUPFAM" id="SSF53850">
    <property type="entry name" value="Periplasmic binding protein-like II"/>
    <property type="match status" value="1"/>
</dbReference>
<dbReference type="PANTHER" id="PTHR43649">
    <property type="entry name" value="ARABINOSE-BINDING PROTEIN-RELATED"/>
    <property type="match status" value="1"/>
</dbReference>
<accession>A0A0J9BQH2</accession>
<protein>
    <submittedName>
        <fullName evidence="3">Uncharacterized protein</fullName>
    </submittedName>
</protein>
<dbReference type="GeneID" id="93164016"/>
<dbReference type="RefSeq" id="WP_048930805.1">
    <property type="nucleotide sequence ID" value="NZ_KQ235882.1"/>
</dbReference>
<dbReference type="Pfam" id="PF01547">
    <property type="entry name" value="SBP_bac_1"/>
    <property type="match status" value="1"/>
</dbReference>
<evidence type="ECO:0000313" key="4">
    <source>
        <dbReference type="Proteomes" id="UP000037392"/>
    </source>
</evidence>
<feature type="signal peptide" evidence="2">
    <location>
        <begin position="1"/>
        <end position="25"/>
    </location>
</feature>
<dbReference type="Gene3D" id="3.40.190.10">
    <property type="entry name" value="Periplasmic binding protein-like II"/>
    <property type="match status" value="2"/>
</dbReference>
<evidence type="ECO:0000256" key="1">
    <source>
        <dbReference type="SAM" id="MobiDB-lite"/>
    </source>
</evidence>
<dbReference type="Proteomes" id="UP000037392">
    <property type="component" value="Unassembled WGS sequence"/>
</dbReference>
<organism evidence="3 4">
    <name type="scientific">[Clostridium] citroniae WAL-19142</name>
    <dbReference type="NCBI Taxonomy" id="742734"/>
    <lineage>
        <taxon>Bacteria</taxon>
        <taxon>Bacillati</taxon>
        <taxon>Bacillota</taxon>
        <taxon>Clostridia</taxon>
        <taxon>Lachnospirales</taxon>
        <taxon>Lachnospiraceae</taxon>
        <taxon>Enterocloster</taxon>
    </lineage>
</organism>
<evidence type="ECO:0000313" key="3">
    <source>
        <dbReference type="EMBL" id="KMW15008.1"/>
    </source>
</evidence>
<proteinExistence type="predicted"/>
<dbReference type="OrthoDB" id="362670at2"/>
<dbReference type="InterPro" id="IPR006059">
    <property type="entry name" value="SBP"/>
</dbReference>
<comment type="caution">
    <text evidence="3">The sequence shown here is derived from an EMBL/GenBank/DDBJ whole genome shotgun (WGS) entry which is preliminary data.</text>
</comment>
<dbReference type="EMBL" id="ADLK01000035">
    <property type="protein sequence ID" value="KMW15008.1"/>
    <property type="molecule type" value="Genomic_DNA"/>
</dbReference>
<dbReference type="AlphaFoldDB" id="A0A0J9BQH2"/>
<feature type="chain" id="PRO_5039099267" evidence="2">
    <location>
        <begin position="26"/>
        <end position="448"/>
    </location>
</feature>
<evidence type="ECO:0000256" key="2">
    <source>
        <dbReference type="SAM" id="SignalP"/>
    </source>
</evidence>
<dbReference type="PANTHER" id="PTHR43649:SF11">
    <property type="entry name" value="ABC TRANSPORTER SUBSTRATE-BINDING PROTEIN YESO-RELATED"/>
    <property type="match status" value="1"/>
</dbReference>
<dbReference type="PATRIC" id="fig|742734.4.peg.5002"/>
<keyword evidence="2" id="KW-0732">Signal</keyword>
<dbReference type="InterPro" id="IPR050490">
    <property type="entry name" value="Bact_solute-bd_prot1"/>
</dbReference>
<feature type="region of interest" description="Disordered" evidence="1">
    <location>
        <begin position="26"/>
        <end position="51"/>
    </location>
</feature>
<sequence>MRKKQIGQKVAVALFAAMLALSGCSKPVDSPKQDPGAQSSPGAKTEGQPSGGASNLSIFWWGSDSRHEATQKVLDLYSQDTGVTFDVEFTGWDGYWQKLPVLAASKEVPDVLQMDAAYIEQYVDNGTLADLSPYIDLAEFVGEDEKQNYLIDGKLYGIPLSRNGQGVVFSKTRLAQLGIEEPKNGWTWEEMIAWGREAKKKCPDGVYPLWDMCNWYQYYQEYVQSHGGEKTLAGNEFNFNKETYKEYMQLYLDLVEEGVCPPPEVILSFVEYDPMNDYFLNGKVLTRSISVGSVMTIGKMLPDDELGGVCLPQGEGGSGWVQSTIFFSVSAQSEHIQEAADFIKWFLSDVEAGKILKTTRGLPLSDEVYGSIEPDLDTYEKLNMMLYKIITADEVNPTPYWSDVPPAFSTWNTEFKSTGEAVMIGDMSVEDAAEYLYSLGAEAAAEAK</sequence>
<feature type="compositionally biased region" description="Polar residues" evidence="1">
    <location>
        <begin position="36"/>
        <end position="51"/>
    </location>
</feature>
<reference evidence="3 4" key="1">
    <citation type="submission" date="2011-04" db="EMBL/GenBank/DDBJ databases">
        <title>The Genome Sequence of Clostridium citroniae WAL-19142.</title>
        <authorList>
            <consortium name="The Broad Institute Genome Sequencing Platform"/>
            <person name="Earl A."/>
            <person name="Ward D."/>
            <person name="Feldgarden M."/>
            <person name="Gevers D."/>
            <person name="Warren Y.A."/>
            <person name="Tyrrell K.L."/>
            <person name="Citron D.M."/>
            <person name="Goldstein E.J."/>
            <person name="Daigneault M."/>
            <person name="Allen-Vercoe E."/>
            <person name="Young S.K."/>
            <person name="Zeng Q."/>
            <person name="Gargeya S."/>
            <person name="Fitzgerald M."/>
            <person name="Haas B."/>
            <person name="Abouelleil A."/>
            <person name="Alvarado L."/>
            <person name="Arachchi H.M."/>
            <person name="Berlin A."/>
            <person name="Brown A."/>
            <person name="Chapman S.B."/>
            <person name="Chen Z."/>
            <person name="Dunbar C."/>
            <person name="Freedman E."/>
            <person name="Gearin G."/>
            <person name="Gellesch M."/>
            <person name="Goldberg J."/>
            <person name="Griggs A."/>
            <person name="Gujja S."/>
            <person name="Heilman E.R."/>
            <person name="Heiman D."/>
            <person name="Howarth C."/>
            <person name="Larson L."/>
            <person name="Lui A."/>
            <person name="MacDonald P.J."/>
            <person name="Mehta T."/>
            <person name="Montmayeur A."/>
            <person name="Murphy C."/>
            <person name="Neiman D."/>
            <person name="Pearson M."/>
            <person name="Priest M."/>
            <person name="Roberts A."/>
            <person name="Saif S."/>
            <person name="Shea T."/>
            <person name="Shenoy N."/>
            <person name="Sisk P."/>
            <person name="Stolte C."/>
            <person name="Sykes S."/>
            <person name="White J."/>
            <person name="Yandava C."/>
            <person name="Wortman J."/>
            <person name="Nusbaum C."/>
            <person name="Birren B."/>
        </authorList>
    </citation>
    <scope>NUCLEOTIDE SEQUENCE [LARGE SCALE GENOMIC DNA]</scope>
    <source>
        <strain evidence="3 4">WAL-19142</strain>
    </source>
</reference>
<dbReference type="PROSITE" id="PS51257">
    <property type="entry name" value="PROKAR_LIPOPROTEIN"/>
    <property type="match status" value="1"/>
</dbReference>
<gene>
    <name evidence="3" type="ORF">HMPREF9470_04668</name>
</gene>